<sequence length="83" mass="8805">MNSVKVMIVLVVMVCVLDIVATVPVQPKGDQSVNALDRDKREAAPCSTDSSGNPTGGGANAPRARSQRRRGNQRRGNNSNNSN</sequence>
<dbReference type="Proteomes" id="UP000728032">
    <property type="component" value="Unassembled WGS sequence"/>
</dbReference>
<accession>A0A7R9ME72</accession>
<keyword evidence="2" id="KW-0732">Signal</keyword>
<evidence type="ECO:0000256" key="2">
    <source>
        <dbReference type="SAM" id="SignalP"/>
    </source>
</evidence>
<dbReference type="AlphaFoldDB" id="A0A7R9ME72"/>
<feature type="region of interest" description="Disordered" evidence="1">
    <location>
        <begin position="27"/>
        <end position="83"/>
    </location>
</feature>
<reference evidence="3" key="1">
    <citation type="submission" date="2020-11" db="EMBL/GenBank/DDBJ databases">
        <authorList>
            <person name="Tran Van P."/>
        </authorList>
    </citation>
    <scope>NUCLEOTIDE SEQUENCE</scope>
</reference>
<dbReference type="EMBL" id="OC929991">
    <property type="protein sequence ID" value="CAD7658513.1"/>
    <property type="molecule type" value="Genomic_DNA"/>
</dbReference>
<proteinExistence type="predicted"/>
<evidence type="ECO:0008006" key="5">
    <source>
        <dbReference type="Google" id="ProtNLM"/>
    </source>
</evidence>
<keyword evidence="4" id="KW-1185">Reference proteome</keyword>
<feature type="chain" id="PRO_5036211484" description="Secreted protein" evidence="2">
    <location>
        <begin position="23"/>
        <end position="83"/>
    </location>
</feature>
<evidence type="ECO:0000313" key="4">
    <source>
        <dbReference type="Proteomes" id="UP000728032"/>
    </source>
</evidence>
<evidence type="ECO:0000313" key="3">
    <source>
        <dbReference type="EMBL" id="CAD7658513.1"/>
    </source>
</evidence>
<protein>
    <recommendedName>
        <fullName evidence="5">Secreted protein</fullName>
    </recommendedName>
</protein>
<feature type="signal peptide" evidence="2">
    <location>
        <begin position="1"/>
        <end position="22"/>
    </location>
</feature>
<name>A0A7R9ME72_9ACAR</name>
<evidence type="ECO:0000256" key="1">
    <source>
        <dbReference type="SAM" id="MobiDB-lite"/>
    </source>
</evidence>
<gene>
    <name evidence="3" type="ORF">ONB1V03_LOCUS15134</name>
</gene>
<organism evidence="3">
    <name type="scientific">Oppiella nova</name>
    <dbReference type="NCBI Taxonomy" id="334625"/>
    <lineage>
        <taxon>Eukaryota</taxon>
        <taxon>Metazoa</taxon>
        <taxon>Ecdysozoa</taxon>
        <taxon>Arthropoda</taxon>
        <taxon>Chelicerata</taxon>
        <taxon>Arachnida</taxon>
        <taxon>Acari</taxon>
        <taxon>Acariformes</taxon>
        <taxon>Sarcoptiformes</taxon>
        <taxon>Oribatida</taxon>
        <taxon>Brachypylina</taxon>
        <taxon>Oppioidea</taxon>
        <taxon>Oppiidae</taxon>
        <taxon>Oppiella</taxon>
    </lineage>
</organism>
<feature type="compositionally biased region" description="Low complexity" evidence="1">
    <location>
        <begin position="74"/>
        <end position="83"/>
    </location>
</feature>
<dbReference type="EMBL" id="CAJPVJ010015166">
    <property type="protein sequence ID" value="CAG2175699.1"/>
    <property type="molecule type" value="Genomic_DNA"/>
</dbReference>